<evidence type="ECO:0000313" key="3">
    <source>
        <dbReference type="EMBL" id="KAG5483403.1"/>
    </source>
</evidence>
<dbReference type="AlphaFoldDB" id="A0A836HVM9"/>
<dbReference type="RefSeq" id="XP_067694620.1">
    <property type="nucleotide sequence ID" value="XM_067839361.1"/>
</dbReference>
<gene>
    <name evidence="3" type="ORF">CUR178_07724</name>
</gene>
<reference evidence="3 4" key="1">
    <citation type="submission" date="2021-02" db="EMBL/GenBank/DDBJ databases">
        <title>Leishmania (Mundinia) enrietti genome sequencing and assembly.</title>
        <authorList>
            <person name="Almutairi H."/>
            <person name="Gatherer D."/>
        </authorList>
    </citation>
    <scope>NUCLEOTIDE SEQUENCE [LARGE SCALE GENOMIC DNA]</scope>
    <source>
        <strain evidence="3">CUR178</strain>
    </source>
</reference>
<sequence>MSLVTQTLQGHRTTAAAATTKGNDPASVTRASPVEAIAASMATFLADQEAAFEQLLGLCRSDMRQSPSVSHVRTVAAAAQLPPNVPLTPRSSAHFAGLLTGSAVTEDKQRTRQVSRAGIVSELLKQDKASQQLLAVGRSAAREAEELRRATELEEEKLRLAQARNRLLRGRLATLTRERCKGTHHVARNTDRNSTDVVEAQGAPTSPITPSSDGYDYTNDIVEALRQLDQCTRELEKIQARLHQLQQYHLSQLSGHFRPTMTASDALRTTENFLDTETNMAVRATVVDSLLEVNRALKPLPLQHGAPQSLGGALPCLDNVTTLWDRLAVQNFVVGRINRLLTCMCPNTPPLTLLKETHMM</sequence>
<dbReference type="EMBL" id="JAFHKP010000013">
    <property type="protein sequence ID" value="KAG5483403.1"/>
    <property type="molecule type" value="Genomic_DNA"/>
</dbReference>
<accession>A0A836HVM9</accession>
<dbReference type="Proteomes" id="UP000674179">
    <property type="component" value="Chromosome 13"/>
</dbReference>
<dbReference type="OrthoDB" id="264095at2759"/>
<feature type="compositionally biased region" description="Polar residues" evidence="2">
    <location>
        <begin position="203"/>
        <end position="212"/>
    </location>
</feature>
<evidence type="ECO:0000256" key="2">
    <source>
        <dbReference type="SAM" id="MobiDB-lite"/>
    </source>
</evidence>
<comment type="caution">
    <text evidence="3">The sequence shown here is derived from an EMBL/GenBank/DDBJ whole genome shotgun (WGS) entry which is preliminary data.</text>
</comment>
<evidence type="ECO:0000313" key="4">
    <source>
        <dbReference type="Proteomes" id="UP000674179"/>
    </source>
</evidence>
<feature type="region of interest" description="Disordered" evidence="2">
    <location>
        <begin position="1"/>
        <end position="28"/>
    </location>
</feature>
<proteinExistence type="predicted"/>
<dbReference type="KEGG" id="lenr:94174871"/>
<feature type="region of interest" description="Disordered" evidence="2">
    <location>
        <begin position="187"/>
        <end position="215"/>
    </location>
</feature>
<feature type="coiled-coil region" evidence="1">
    <location>
        <begin position="141"/>
        <end position="178"/>
    </location>
</feature>
<organism evidence="3 4">
    <name type="scientific">Leishmania enriettii</name>
    <dbReference type="NCBI Taxonomy" id="5663"/>
    <lineage>
        <taxon>Eukaryota</taxon>
        <taxon>Discoba</taxon>
        <taxon>Euglenozoa</taxon>
        <taxon>Kinetoplastea</taxon>
        <taxon>Metakinetoplastina</taxon>
        <taxon>Trypanosomatida</taxon>
        <taxon>Trypanosomatidae</taxon>
        <taxon>Leishmaniinae</taxon>
        <taxon>Leishmania</taxon>
    </lineage>
</organism>
<feature type="compositionally biased region" description="Polar residues" evidence="2">
    <location>
        <begin position="1"/>
        <end position="22"/>
    </location>
</feature>
<feature type="coiled-coil region" evidence="1">
    <location>
        <begin position="221"/>
        <end position="248"/>
    </location>
</feature>
<keyword evidence="1" id="KW-0175">Coiled coil</keyword>
<protein>
    <submittedName>
        <fullName evidence="3">Uncharacterized protein</fullName>
    </submittedName>
</protein>
<name>A0A836HVM9_LEIEN</name>
<evidence type="ECO:0000256" key="1">
    <source>
        <dbReference type="SAM" id="Coils"/>
    </source>
</evidence>
<keyword evidence="4" id="KW-1185">Reference proteome</keyword>
<dbReference type="GeneID" id="94174871"/>